<feature type="transmembrane region" description="Helical" evidence="5">
    <location>
        <begin position="29"/>
        <end position="48"/>
    </location>
</feature>
<feature type="transmembrane region" description="Helical" evidence="5">
    <location>
        <begin position="68"/>
        <end position="88"/>
    </location>
</feature>
<name>A0A965ZLM0_9SPHI</name>
<keyword evidence="2 5" id="KW-0812">Transmembrane</keyword>
<protein>
    <submittedName>
        <fullName evidence="7">RDD family protein</fullName>
    </submittedName>
</protein>
<reference evidence="7" key="1">
    <citation type="submission" date="2020-01" db="EMBL/GenBank/DDBJ databases">
        <authorList>
            <person name="Seo Y.L."/>
        </authorList>
    </citation>
    <scope>NUCLEOTIDE SEQUENCE</scope>
    <source>
        <strain evidence="7">R11</strain>
    </source>
</reference>
<evidence type="ECO:0000256" key="4">
    <source>
        <dbReference type="ARBA" id="ARBA00023136"/>
    </source>
</evidence>
<dbReference type="EMBL" id="WWEO01000045">
    <property type="protein sequence ID" value="NCD72312.1"/>
    <property type="molecule type" value="Genomic_DNA"/>
</dbReference>
<accession>A0A965ZLM0</accession>
<organism evidence="7 8">
    <name type="scientific">Mucilaginibacter agri</name>
    <dbReference type="NCBI Taxonomy" id="2695265"/>
    <lineage>
        <taxon>Bacteria</taxon>
        <taxon>Pseudomonadati</taxon>
        <taxon>Bacteroidota</taxon>
        <taxon>Sphingobacteriia</taxon>
        <taxon>Sphingobacteriales</taxon>
        <taxon>Sphingobacteriaceae</taxon>
        <taxon>Mucilaginibacter</taxon>
    </lineage>
</organism>
<comment type="subcellular location">
    <subcellularLocation>
        <location evidence="1">Membrane</location>
        <topology evidence="1">Multi-pass membrane protein</topology>
    </subcellularLocation>
</comment>
<gene>
    <name evidence="7" type="ORF">GSY63_23310</name>
</gene>
<evidence type="ECO:0000256" key="5">
    <source>
        <dbReference type="SAM" id="Phobius"/>
    </source>
</evidence>
<dbReference type="PANTHER" id="PTHR38480">
    <property type="entry name" value="SLR0254 PROTEIN"/>
    <property type="match status" value="1"/>
</dbReference>
<evidence type="ECO:0000259" key="6">
    <source>
        <dbReference type="Pfam" id="PF06271"/>
    </source>
</evidence>
<dbReference type="RefSeq" id="WP_166588261.1">
    <property type="nucleotide sequence ID" value="NZ_WWEO01000045.1"/>
</dbReference>
<dbReference type="GO" id="GO:0016020">
    <property type="term" value="C:membrane"/>
    <property type="evidence" value="ECO:0007669"/>
    <property type="project" value="UniProtKB-SubCell"/>
</dbReference>
<dbReference type="InterPro" id="IPR010432">
    <property type="entry name" value="RDD"/>
</dbReference>
<evidence type="ECO:0000256" key="1">
    <source>
        <dbReference type="ARBA" id="ARBA00004141"/>
    </source>
</evidence>
<dbReference type="Proteomes" id="UP000638732">
    <property type="component" value="Unassembled WGS sequence"/>
</dbReference>
<evidence type="ECO:0000313" key="7">
    <source>
        <dbReference type="EMBL" id="NCD72312.1"/>
    </source>
</evidence>
<sequence length="261" mass="28878">MQTITITTAQNIDIEYELAGIGDRFLARLIDYAIFLGIYMAFIVTVLVTESQNTKPLPPSELRTGYFLMLGIWLLMCVAYDLVCEVFYNGQTVGKRALKIKVASIGGGRSTVGQYLLRWVFRVLDFGVTGGSAAIVSVALTENRQRIGDIVAGTVVVKVASSTKFDDLAFTPITSDYEVQYPVISQLTDADVLLIHDVIKHFNRTRNSAMVYKMAVQIKRHLGITSPAGVNEYQFLETVLHDYKYLTAGKSESDGVISNLI</sequence>
<keyword evidence="3 5" id="KW-1133">Transmembrane helix</keyword>
<proteinExistence type="predicted"/>
<comment type="caution">
    <text evidence="7">The sequence shown here is derived from an EMBL/GenBank/DDBJ whole genome shotgun (WGS) entry which is preliminary data.</text>
</comment>
<evidence type="ECO:0000313" key="8">
    <source>
        <dbReference type="Proteomes" id="UP000638732"/>
    </source>
</evidence>
<keyword evidence="4 5" id="KW-0472">Membrane</keyword>
<reference evidence="7" key="2">
    <citation type="submission" date="2020-10" db="EMBL/GenBank/DDBJ databases">
        <title>Mucilaginibacter sp. nov., isolated from soil.</title>
        <authorList>
            <person name="Jeon C.O."/>
        </authorList>
    </citation>
    <scope>NUCLEOTIDE SEQUENCE</scope>
    <source>
        <strain evidence="7">R11</strain>
    </source>
</reference>
<dbReference type="PANTHER" id="PTHR38480:SF1">
    <property type="entry name" value="SLR0254 PROTEIN"/>
    <property type="match status" value="1"/>
</dbReference>
<evidence type="ECO:0000256" key="2">
    <source>
        <dbReference type="ARBA" id="ARBA00022692"/>
    </source>
</evidence>
<keyword evidence="8" id="KW-1185">Reference proteome</keyword>
<dbReference type="AlphaFoldDB" id="A0A965ZLM0"/>
<evidence type="ECO:0000256" key="3">
    <source>
        <dbReference type="ARBA" id="ARBA00022989"/>
    </source>
</evidence>
<feature type="domain" description="RDD" evidence="6">
    <location>
        <begin position="18"/>
        <end position="153"/>
    </location>
</feature>
<dbReference type="Pfam" id="PF06271">
    <property type="entry name" value="RDD"/>
    <property type="match status" value="1"/>
</dbReference>